<sequence length="68" mass="7390">MSDSNPVLLSKDLGVGVYGPLALHKAVDRSCANACTRAQTARPFPLTFCSLSPLANKRTWGPFRSQIR</sequence>
<reference evidence="1" key="1">
    <citation type="submission" date="2023-05" db="EMBL/GenBank/DDBJ databases">
        <authorList>
            <consortium name="ELIXIR-Norway"/>
        </authorList>
    </citation>
    <scope>NUCLEOTIDE SEQUENCE</scope>
</reference>
<name>A0AC59Z2C9_RANTA</name>
<protein>
    <submittedName>
        <fullName evidence="1">Uncharacterized protein</fullName>
    </submittedName>
</protein>
<accession>A0AC59Z2C9</accession>
<reference evidence="1" key="2">
    <citation type="submission" date="2025-03" db="EMBL/GenBank/DDBJ databases">
        <authorList>
            <consortium name="ELIXIR-Norway"/>
            <consortium name="Elixir Norway"/>
        </authorList>
    </citation>
    <scope>NUCLEOTIDE SEQUENCE</scope>
</reference>
<gene>
    <name evidence="1" type="ORF">MRATA1EN22A_LOCUS13169</name>
</gene>
<organism evidence="1 2">
    <name type="scientific">Rangifer tarandus platyrhynchus</name>
    <name type="common">Svalbard reindeer</name>
    <dbReference type="NCBI Taxonomy" id="3082113"/>
    <lineage>
        <taxon>Eukaryota</taxon>
        <taxon>Metazoa</taxon>
        <taxon>Chordata</taxon>
        <taxon>Craniata</taxon>
        <taxon>Vertebrata</taxon>
        <taxon>Euteleostomi</taxon>
        <taxon>Mammalia</taxon>
        <taxon>Eutheria</taxon>
        <taxon>Laurasiatheria</taxon>
        <taxon>Artiodactyla</taxon>
        <taxon>Ruminantia</taxon>
        <taxon>Pecora</taxon>
        <taxon>Cervidae</taxon>
        <taxon>Odocoileinae</taxon>
        <taxon>Rangifer</taxon>
    </lineage>
</organism>
<proteinExistence type="predicted"/>
<evidence type="ECO:0000313" key="1">
    <source>
        <dbReference type="EMBL" id="CAN0174585.1"/>
    </source>
</evidence>
<dbReference type="EMBL" id="OX596106">
    <property type="protein sequence ID" value="CAN0174585.1"/>
    <property type="molecule type" value="Genomic_DNA"/>
</dbReference>
<dbReference type="Proteomes" id="UP001162501">
    <property type="component" value="Chromosome 22"/>
</dbReference>
<evidence type="ECO:0000313" key="2">
    <source>
        <dbReference type="Proteomes" id="UP001162501"/>
    </source>
</evidence>